<dbReference type="GO" id="GO:0005524">
    <property type="term" value="F:ATP binding"/>
    <property type="evidence" value="ECO:0007669"/>
    <property type="project" value="InterPro"/>
</dbReference>
<dbReference type="SUPFAM" id="SSF53795">
    <property type="entry name" value="PEP carboxykinase-like"/>
    <property type="match status" value="1"/>
</dbReference>
<name>A0AAX6IBH7_IRIPA</name>
<accession>A0AAX6IBH7</accession>
<keyword evidence="3" id="KW-1185">Reference proteome</keyword>
<comment type="caution">
    <text evidence="2">The sequence shown here is derived from an EMBL/GenBank/DDBJ whole genome shotgun (WGS) entry which is preliminary data.</text>
</comment>
<keyword evidence="1" id="KW-0472">Membrane</keyword>
<keyword evidence="1" id="KW-0812">Transmembrane</keyword>
<dbReference type="Gene3D" id="3.90.228.20">
    <property type="match status" value="1"/>
</dbReference>
<reference evidence="2" key="1">
    <citation type="journal article" date="2023" name="GigaByte">
        <title>Genome assembly of the bearded iris, Iris pallida Lam.</title>
        <authorList>
            <person name="Bruccoleri R.E."/>
            <person name="Oakeley E.J."/>
            <person name="Faust A.M.E."/>
            <person name="Altorfer M."/>
            <person name="Dessus-Babus S."/>
            <person name="Burckhardt D."/>
            <person name="Oertli M."/>
            <person name="Naumann U."/>
            <person name="Petersen F."/>
            <person name="Wong J."/>
        </authorList>
    </citation>
    <scope>NUCLEOTIDE SEQUENCE</scope>
    <source>
        <strain evidence="2">GSM-AAB239-AS_SAM_17_03QT</strain>
    </source>
</reference>
<gene>
    <name evidence="2" type="ORF">M6B38_263740</name>
</gene>
<dbReference type="InterPro" id="IPR013035">
    <property type="entry name" value="PEP_carboxykinase_C"/>
</dbReference>
<keyword evidence="1" id="KW-1133">Transmembrane helix</keyword>
<proteinExistence type="predicted"/>
<evidence type="ECO:0000313" key="2">
    <source>
        <dbReference type="EMBL" id="KAJ6850596.1"/>
    </source>
</evidence>
<protein>
    <submittedName>
        <fullName evidence="2">Phosphoenolpyruvate carboxykinase (ATP)</fullName>
    </submittedName>
</protein>
<dbReference type="Proteomes" id="UP001140949">
    <property type="component" value="Unassembled WGS sequence"/>
</dbReference>
<feature type="transmembrane region" description="Helical" evidence="1">
    <location>
        <begin position="111"/>
        <end position="131"/>
    </location>
</feature>
<sequence length="137" mass="15854">MLHPTKYAAKLVEKIQKYGATGWLVNTGWSGGRYGVGNHIKLPYTRKIIDAIHLGSILDANYVKTEVFIVSSSRQYLIAMHIFEGDEKFEDIMLGDLINWPKGFNLLEFEYLLLVLFFCIKFVCILEYSFLQFDVYV</sequence>
<dbReference type="EMBL" id="JANAVB010002795">
    <property type="protein sequence ID" value="KAJ6850596.1"/>
    <property type="molecule type" value="Genomic_DNA"/>
</dbReference>
<dbReference type="PANTHER" id="PTHR30031:SF0">
    <property type="entry name" value="PHOSPHOENOLPYRUVATE CARBOXYKINASE (ATP)"/>
    <property type="match status" value="1"/>
</dbReference>
<reference evidence="2" key="2">
    <citation type="submission" date="2023-04" db="EMBL/GenBank/DDBJ databases">
        <authorList>
            <person name="Bruccoleri R.E."/>
            <person name="Oakeley E.J."/>
            <person name="Faust A.-M."/>
            <person name="Dessus-Babus S."/>
            <person name="Altorfer M."/>
            <person name="Burckhardt D."/>
            <person name="Oertli M."/>
            <person name="Naumann U."/>
            <person name="Petersen F."/>
            <person name="Wong J."/>
        </authorList>
    </citation>
    <scope>NUCLEOTIDE SEQUENCE</scope>
    <source>
        <strain evidence="2">GSM-AAB239-AS_SAM_17_03QT</strain>
        <tissue evidence="2">Leaf</tissue>
    </source>
</reference>
<evidence type="ECO:0000256" key="1">
    <source>
        <dbReference type="SAM" id="Phobius"/>
    </source>
</evidence>
<dbReference type="PANTHER" id="PTHR30031">
    <property type="entry name" value="PHOSPHOENOLPYRUVATE CARBOXYKINASE ATP"/>
    <property type="match status" value="1"/>
</dbReference>
<dbReference type="AlphaFoldDB" id="A0AAX6IBH7"/>
<dbReference type="InterPro" id="IPR001272">
    <property type="entry name" value="PEP_carboxykinase_ATP"/>
</dbReference>
<evidence type="ECO:0000313" key="3">
    <source>
        <dbReference type="Proteomes" id="UP001140949"/>
    </source>
</evidence>
<organism evidence="2 3">
    <name type="scientific">Iris pallida</name>
    <name type="common">Sweet iris</name>
    <dbReference type="NCBI Taxonomy" id="29817"/>
    <lineage>
        <taxon>Eukaryota</taxon>
        <taxon>Viridiplantae</taxon>
        <taxon>Streptophyta</taxon>
        <taxon>Embryophyta</taxon>
        <taxon>Tracheophyta</taxon>
        <taxon>Spermatophyta</taxon>
        <taxon>Magnoliopsida</taxon>
        <taxon>Liliopsida</taxon>
        <taxon>Asparagales</taxon>
        <taxon>Iridaceae</taxon>
        <taxon>Iridoideae</taxon>
        <taxon>Irideae</taxon>
        <taxon>Iris</taxon>
    </lineage>
</organism>
<dbReference type="GO" id="GO:0005829">
    <property type="term" value="C:cytosol"/>
    <property type="evidence" value="ECO:0007669"/>
    <property type="project" value="TreeGrafter"/>
</dbReference>
<dbReference type="GO" id="GO:0006094">
    <property type="term" value="P:gluconeogenesis"/>
    <property type="evidence" value="ECO:0007669"/>
    <property type="project" value="InterPro"/>
</dbReference>
<dbReference type="Pfam" id="PF01293">
    <property type="entry name" value="PEPCK_ATP"/>
    <property type="match status" value="1"/>
</dbReference>
<dbReference type="GO" id="GO:0004612">
    <property type="term" value="F:phosphoenolpyruvate carboxykinase (ATP) activity"/>
    <property type="evidence" value="ECO:0007669"/>
    <property type="project" value="InterPro"/>
</dbReference>